<dbReference type="EMBL" id="QPKB01000002">
    <property type="protein sequence ID" value="RWR76362.1"/>
    <property type="molecule type" value="Genomic_DNA"/>
</dbReference>
<dbReference type="AlphaFoldDB" id="A0A443NCZ9"/>
<dbReference type="Proteomes" id="UP000283530">
    <property type="component" value="Unassembled WGS sequence"/>
</dbReference>
<protein>
    <submittedName>
        <fullName evidence="1">Uncharacterized protein</fullName>
    </submittedName>
</protein>
<name>A0A443NCZ9_9MAGN</name>
<evidence type="ECO:0000313" key="1">
    <source>
        <dbReference type="EMBL" id="RWR76362.1"/>
    </source>
</evidence>
<comment type="caution">
    <text evidence="1">The sequence shown here is derived from an EMBL/GenBank/DDBJ whole genome shotgun (WGS) entry which is preliminary data.</text>
</comment>
<keyword evidence="2" id="KW-1185">Reference proteome</keyword>
<reference evidence="1 2" key="1">
    <citation type="journal article" date="2019" name="Nat. Plants">
        <title>Stout camphor tree genome fills gaps in understanding of flowering plant genome evolution.</title>
        <authorList>
            <person name="Chaw S.M."/>
            <person name="Liu Y.C."/>
            <person name="Wu Y.W."/>
            <person name="Wang H.Y."/>
            <person name="Lin C.I."/>
            <person name="Wu C.S."/>
            <person name="Ke H.M."/>
            <person name="Chang L.Y."/>
            <person name="Hsu C.Y."/>
            <person name="Yang H.T."/>
            <person name="Sudianto E."/>
            <person name="Hsu M.H."/>
            <person name="Wu K.P."/>
            <person name="Wang L.N."/>
            <person name="Leebens-Mack J.H."/>
            <person name="Tsai I.J."/>
        </authorList>
    </citation>
    <scope>NUCLEOTIDE SEQUENCE [LARGE SCALE GENOMIC DNA]</scope>
    <source>
        <strain evidence="2">cv. Chaw 1501</strain>
        <tissue evidence="1">Young leaves</tissue>
    </source>
</reference>
<organism evidence="1 2">
    <name type="scientific">Cinnamomum micranthum f. kanehirae</name>
    <dbReference type="NCBI Taxonomy" id="337451"/>
    <lineage>
        <taxon>Eukaryota</taxon>
        <taxon>Viridiplantae</taxon>
        <taxon>Streptophyta</taxon>
        <taxon>Embryophyta</taxon>
        <taxon>Tracheophyta</taxon>
        <taxon>Spermatophyta</taxon>
        <taxon>Magnoliopsida</taxon>
        <taxon>Magnoliidae</taxon>
        <taxon>Laurales</taxon>
        <taxon>Lauraceae</taxon>
        <taxon>Cinnamomum</taxon>
    </lineage>
</organism>
<accession>A0A443NCZ9</accession>
<proteinExistence type="predicted"/>
<evidence type="ECO:0000313" key="2">
    <source>
        <dbReference type="Proteomes" id="UP000283530"/>
    </source>
</evidence>
<gene>
    <name evidence="1" type="ORF">CKAN_00480300</name>
</gene>
<sequence length="131" mass="14208">MVVSPIISLKVLCMLEDHRKQDVFGVDHCRDFGGVYVPLDKGSGAAISRGAISEATAASHTEEYAFRFASSPTTTTTESLASPSILSLSLSPILVFLFSKREQTCLPFPKPDLLLLHLPVLRSNGNLLVHL</sequence>